<evidence type="ECO:0000256" key="9">
    <source>
        <dbReference type="ARBA" id="ARBA00023180"/>
    </source>
</evidence>
<keyword evidence="12" id="KW-1185">Reference proteome</keyword>
<keyword evidence="6" id="KW-0735">Signal-anchor</keyword>
<evidence type="ECO:0000256" key="4">
    <source>
        <dbReference type="ARBA" id="ARBA00022679"/>
    </source>
</evidence>
<evidence type="ECO:0000256" key="7">
    <source>
        <dbReference type="ARBA" id="ARBA00022989"/>
    </source>
</evidence>
<proteinExistence type="inferred from homology"/>
<comment type="subcellular location">
    <subcellularLocation>
        <location evidence="1">Membrane</location>
        <topology evidence="1">Single-pass type II membrane protein</topology>
    </subcellularLocation>
</comment>
<evidence type="ECO:0000256" key="3">
    <source>
        <dbReference type="ARBA" id="ARBA00022676"/>
    </source>
</evidence>
<evidence type="ECO:0000313" key="11">
    <source>
        <dbReference type="EMBL" id="KER21531.1"/>
    </source>
</evidence>
<name>A0A074Z393_OPIVI</name>
<dbReference type="PROSITE" id="PS51257">
    <property type="entry name" value="PROKAR_LIPOPROTEIN"/>
    <property type="match status" value="1"/>
</dbReference>
<dbReference type="GO" id="GO:0016020">
    <property type="term" value="C:membrane"/>
    <property type="evidence" value="ECO:0007669"/>
    <property type="project" value="UniProtKB-SubCell"/>
</dbReference>
<evidence type="ECO:0008006" key="13">
    <source>
        <dbReference type="Google" id="ProtNLM"/>
    </source>
</evidence>
<evidence type="ECO:0000256" key="5">
    <source>
        <dbReference type="ARBA" id="ARBA00022692"/>
    </source>
</evidence>
<dbReference type="PANTHER" id="PTHR19297">
    <property type="entry name" value="GLYCOSYLTRANSFERASE 14 FAMILY MEMBER"/>
    <property type="match status" value="1"/>
</dbReference>
<evidence type="ECO:0000256" key="10">
    <source>
        <dbReference type="ARBA" id="ARBA00038150"/>
    </source>
</evidence>
<protein>
    <recommendedName>
        <fullName evidence="13">Core-2/I-Branching enzyme</fullName>
    </recommendedName>
</protein>
<keyword evidence="9" id="KW-0325">Glycoprotein</keyword>
<dbReference type="EMBL" id="KL596959">
    <property type="protein sequence ID" value="KER21531.1"/>
    <property type="molecule type" value="Genomic_DNA"/>
</dbReference>
<evidence type="ECO:0000256" key="2">
    <source>
        <dbReference type="ARBA" id="ARBA00004922"/>
    </source>
</evidence>
<dbReference type="AlphaFoldDB" id="A0A074Z393"/>
<comment type="pathway">
    <text evidence="2">Protein modification; protein glycosylation.</text>
</comment>
<keyword evidence="7" id="KW-1133">Transmembrane helix</keyword>
<dbReference type="PANTHER" id="PTHR19297:SF185">
    <property type="entry name" value="BETA-1,3-GALACTOSYL-O-GLYCOSYL-GLYCOPROTEIN BETA-1,6-N-ACETYLGLUCOSAMINYLTRANSFERASE 3"/>
    <property type="match status" value="1"/>
</dbReference>
<dbReference type="OrthoDB" id="2019572at2759"/>
<organism evidence="11 12">
    <name type="scientific">Opisthorchis viverrini</name>
    <name type="common">Southeast Asian liver fluke</name>
    <dbReference type="NCBI Taxonomy" id="6198"/>
    <lineage>
        <taxon>Eukaryota</taxon>
        <taxon>Metazoa</taxon>
        <taxon>Spiralia</taxon>
        <taxon>Lophotrochozoa</taxon>
        <taxon>Platyhelminthes</taxon>
        <taxon>Trematoda</taxon>
        <taxon>Digenea</taxon>
        <taxon>Opisthorchiida</taxon>
        <taxon>Opisthorchiata</taxon>
        <taxon>Opisthorchiidae</taxon>
        <taxon>Opisthorchis</taxon>
    </lineage>
</organism>
<reference evidence="11 12" key="1">
    <citation type="submission" date="2013-11" db="EMBL/GenBank/DDBJ databases">
        <title>Opisthorchis viverrini - life in the bile duct.</title>
        <authorList>
            <person name="Young N.D."/>
            <person name="Nagarajan N."/>
            <person name="Lin S.J."/>
            <person name="Korhonen P.K."/>
            <person name="Jex A.R."/>
            <person name="Hall R.S."/>
            <person name="Safavi-Hemami H."/>
            <person name="Kaewkong W."/>
            <person name="Bertrand D."/>
            <person name="Gao S."/>
            <person name="Seet Q."/>
            <person name="Wongkham S."/>
            <person name="Teh B.T."/>
            <person name="Wongkham C."/>
            <person name="Intapan P.M."/>
            <person name="Maleewong W."/>
            <person name="Yang X."/>
            <person name="Hu M."/>
            <person name="Wang Z."/>
            <person name="Hofmann A."/>
            <person name="Sternberg P.W."/>
            <person name="Tan P."/>
            <person name="Wang J."/>
            <person name="Gasser R.B."/>
        </authorList>
    </citation>
    <scope>NUCLEOTIDE SEQUENCE [LARGE SCALE GENOMIC DNA]</scope>
</reference>
<dbReference type="RefSeq" id="XP_009174708.1">
    <property type="nucleotide sequence ID" value="XM_009176444.1"/>
</dbReference>
<evidence type="ECO:0000256" key="8">
    <source>
        <dbReference type="ARBA" id="ARBA00023136"/>
    </source>
</evidence>
<keyword evidence="3" id="KW-0328">Glycosyltransferase</keyword>
<evidence type="ECO:0000256" key="6">
    <source>
        <dbReference type="ARBA" id="ARBA00022968"/>
    </source>
</evidence>
<comment type="similarity">
    <text evidence="10">Belongs to the glycosyltransferase 14 family.</text>
</comment>
<evidence type="ECO:0000256" key="1">
    <source>
        <dbReference type="ARBA" id="ARBA00004606"/>
    </source>
</evidence>
<keyword evidence="4" id="KW-0808">Transferase</keyword>
<dbReference type="InterPro" id="IPR003406">
    <property type="entry name" value="Glyco_trans_14"/>
</dbReference>
<gene>
    <name evidence="11" type="ORF">T265_10156</name>
</gene>
<accession>A0A074Z393</accession>
<dbReference type="CTD" id="20324324"/>
<evidence type="ECO:0000313" key="12">
    <source>
        <dbReference type="Proteomes" id="UP000054324"/>
    </source>
</evidence>
<sequence>MPSRISVCATGTFVLVTGCIIYHCWRSHFDEKVCLRQLNRTYDCLKCLGISVPLYEYTITSVERDFPLAYSILVYTDPERAVRLLAAIYRPHNFYCIHVDRKSPNGLVRWLMLCGQCFNSNVFFVPDEQRTAVRWGYFSVLEPELTCTRLLLRRSGKWKYWINLTGQEFPLRTNRELVLALKALNGTNVVLATYRRRSIQRIPPRSVKSQNIIWYKGAVHVAVRREFVNFMLKDKKAIWLLEELKEYETSVGKEIIIDETFFATLNHNPDVFPIPGAVLHVNETRTGSELVRYKVWSDDETRCHSGRAVRQICMLGTLDLPYLFQSPAFFANKFIPQVEPTAYAAMELWLALKCSYESSHHVPHPTFDQNYYARKPIAWDHL</sequence>
<dbReference type="GeneID" id="20324324"/>
<dbReference type="KEGG" id="ovi:T265_10156"/>
<keyword evidence="8" id="KW-0472">Membrane</keyword>
<dbReference type="GO" id="GO:0008375">
    <property type="term" value="F:acetylglucosaminyltransferase activity"/>
    <property type="evidence" value="ECO:0007669"/>
    <property type="project" value="TreeGrafter"/>
</dbReference>
<keyword evidence="5" id="KW-0812">Transmembrane</keyword>
<dbReference type="STRING" id="6198.A0A074Z393"/>
<dbReference type="Pfam" id="PF02485">
    <property type="entry name" value="Branch"/>
    <property type="match status" value="1"/>
</dbReference>
<dbReference type="Proteomes" id="UP000054324">
    <property type="component" value="Unassembled WGS sequence"/>
</dbReference>